<protein>
    <submittedName>
        <fullName evidence="1">Uncharacterized protein</fullName>
    </submittedName>
</protein>
<dbReference type="EMBL" id="AGWK01000042">
    <property type="protein sequence ID" value="EHO68528.1"/>
    <property type="molecule type" value="Genomic_DNA"/>
</dbReference>
<proteinExistence type="predicted"/>
<organism evidence="1 2">
    <name type="scientific">Prevotella micans F0438</name>
    <dbReference type="NCBI Taxonomy" id="883158"/>
    <lineage>
        <taxon>Bacteria</taxon>
        <taxon>Pseudomonadati</taxon>
        <taxon>Bacteroidota</taxon>
        <taxon>Bacteroidia</taxon>
        <taxon>Bacteroidales</taxon>
        <taxon>Prevotellaceae</taxon>
        <taxon>Prevotella</taxon>
    </lineage>
</organism>
<sequence length="195" mass="21963">MTLLPSVDRPRGIRMGEWGRDLFSNRPCFSPAGWSSSQTDPVLHQRAGVRPKQTLFCTSGLEFISNRPCFTSAGWSSSQTDPVLHQRAGVCPKQTLFCISGLEFAPNRPCFSSAGWSSPQTDPVFRQRAGVHLKQTLFYTTECQRSETTFSCFLPHSKAHERTTRDSFLTLLLHPRKSFLFLNAHAFDTAFSRNT</sequence>
<name>H1Q3T0_9BACT</name>
<evidence type="ECO:0000313" key="2">
    <source>
        <dbReference type="Proteomes" id="UP000016023"/>
    </source>
</evidence>
<dbReference type="STRING" id="883158.HMPREF9140_01568"/>
<dbReference type="PATRIC" id="fig|883158.3.peg.1569"/>
<keyword evidence="2" id="KW-1185">Reference proteome</keyword>
<gene>
    <name evidence="1" type="ORF">HMPREF9140_01568</name>
</gene>
<dbReference type="AlphaFoldDB" id="H1Q3T0"/>
<dbReference type="Proteomes" id="UP000016023">
    <property type="component" value="Unassembled WGS sequence"/>
</dbReference>
<dbReference type="HOGENOM" id="CLU_1395241_0_0_10"/>
<comment type="caution">
    <text evidence="1">The sequence shown here is derived from an EMBL/GenBank/DDBJ whole genome shotgun (WGS) entry which is preliminary data.</text>
</comment>
<accession>H1Q3T0</accession>
<reference evidence="1 2" key="1">
    <citation type="submission" date="2011-12" db="EMBL/GenBank/DDBJ databases">
        <title>The Genome Sequence of Prevotella micans F0438.</title>
        <authorList>
            <consortium name="The Broad Institute Genome Sequencing Platform"/>
            <person name="Earl A."/>
            <person name="Ward D."/>
            <person name="Feldgarden M."/>
            <person name="Gevers D."/>
            <person name="Izard J."/>
            <person name="Baranova O.V."/>
            <person name="Blanton J.M."/>
            <person name="Wade W.G."/>
            <person name="Dewhirst F.E."/>
            <person name="Young S.K."/>
            <person name="Zeng Q."/>
            <person name="Gargeya S."/>
            <person name="Fitzgerald M."/>
            <person name="Haas B."/>
            <person name="Abouelleil A."/>
            <person name="Alvarado L."/>
            <person name="Arachchi H.M."/>
            <person name="Berlin A."/>
            <person name="Chapman S.B."/>
            <person name="Gearin G."/>
            <person name="Goldberg J."/>
            <person name="Griggs A."/>
            <person name="Gujja S."/>
            <person name="Hansen M."/>
            <person name="Heiman D."/>
            <person name="Howarth C."/>
            <person name="Larimer J."/>
            <person name="Lui A."/>
            <person name="MacDonald P.J.P."/>
            <person name="McCowen C."/>
            <person name="Montmayeur A."/>
            <person name="Murphy C."/>
            <person name="Neiman D."/>
            <person name="Pearson M."/>
            <person name="Priest M."/>
            <person name="Roberts A."/>
            <person name="Saif S."/>
            <person name="Shea T."/>
            <person name="Sisk P."/>
            <person name="Stolte C."/>
            <person name="Sykes S."/>
            <person name="Wortman J."/>
            <person name="Nusbaum C."/>
            <person name="Birren B."/>
        </authorList>
    </citation>
    <scope>NUCLEOTIDE SEQUENCE [LARGE SCALE GENOMIC DNA]</scope>
    <source>
        <strain evidence="1 2">F0438</strain>
    </source>
</reference>
<evidence type="ECO:0000313" key="1">
    <source>
        <dbReference type="EMBL" id="EHO68528.1"/>
    </source>
</evidence>